<reference evidence="2 3" key="1">
    <citation type="submission" date="2020-08" db="EMBL/GenBank/DDBJ databases">
        <title>Sequencing the genomes of 1000 actinobacteria strains.</title>
        <authorList>
            <person name="Klenk H.-P."/>
        </authorList>
    </citation>
    <scope>NUCLEOTIDE SEQUENCE [LARGE SCALE GENOMIC DNA]</scope>
    <source>
        <strain evidence="2 3">DSM 44593</strain>
    </source>
</reference>
<gene>
    <name evidence="2" type="ORF">HNR25_003840</name>
</gene>
<evidence type="ECO:0000313" key="2">
    <source>
        <dbReference type="EMBL" id="MBB6000089.1"/>
    </source>
</evidence>
<feature type="region of interest" description="Disordered" evidence="1">
    <location>
        <begin position="1"/>
        <end position="27"/>
    </location>
</feature>
<accession>A0A841EFH8</accession>
<organism evidence="2 3">
    <name type="scientific">Streptomonospora salina</name>
    <dbReference type="NCBI Taxonomy" id="104205"/>
    <lineage>
        <taxon>Bacteria</taxon>
        <taxon>Bacillati</taxon>
        <taxon>Actinomycetota</taxon>
        <taxon>Actinomycetes</taxon>
        <taxon>Streptosporangiales</taxon>
        <taxon>Nocardiopsidaceae</taxon>
        <taxon>Streptomonospora</taxon>
    </lineage>
</organism>
<dbReference type="EMBL" id="JACHLY010000001">
    <property type="protein sequence ID" value="MBB6000089.1"/>
    <property type="molecule type" value="Genomic_DNA"/>
</dbReference>
<evidence type="ECO:0000313" key="3">
    <source>
        <dbReference type="Proteomes" id="UP000578077"/>
    </source>
</evidence>
<dbReference type="InterPro" id="IPR027575">
    <property type="entry name" value="LD_lanti_pre"/>
</dbReference>
<dbReference type="AlphaFoldDB" id="A0A841EFH8"/>
<dbReference type="NCBIfam" id="TIGR04363">
    <property type="entry name" value="LD_lanti_pre"/>
    <property type="match status" value="1"/>
</dbReference>
<evidence type="ECO:0000256" key="1">
    <source>
        <dbReference type="SAM" id="MobiDB-lite"/>
    </source>
</evidence>
<sequence>MTATIPDGPAGQAPPAKDTFGGSTEADNPLASFALQVQVVPEAVSDDGLVPCGTGDGCGATCASACANSGV</sequence>
<dbReference type="RefSeq" id="WP_184637294.1">
    <property type="nucleotide sequence ID" value="NZ_BAABKT010000012.1"/>
</dbReference>
<comment type="caution">
    <text evidence="2">The sequence shown here is derived from an EMBL/GenBank/DDBJ whole genome shotgun (WGS) entry which is preliminary data.</text>
</comment>
<dbReference type="Proteomes" id="UP000578077">
    <property type="component" value="Unassembled WGS sequence"/>
</dbReference>
<keyword evidence="3" id="KW-1185">Reference proteome</keyword>
<name>A0A841EFH8_9ACTN</name>
<protein>
    <submittedName>
        <fullName evidence="2">FxLD family lantipeptide</fullName>
    </submittedName>
</protein>
<proteinExistence type="predicted"/>